<sequence length="319" mass="36184">MNWPEIPFFVQQVAVLAAASIAALFWPVDNKYHPVYIYTVIAQRLGAKVNPDPARPATQLIISGTLALSASVIPPILMVWLFYPFVEFPLFLDWLILWLCINYQPCKIAQQKVAAALIKEQKNLARDRLSDWVLRKTDTLSAIGICKASIESLSLHALYGYFAVFFWYLVGGPLAVILLRLLFALQQSWNPKKSDFVVFAKPVSQLLKVLIWFPAKLLMFSLLAPRSFKSMYKAIFNTPRACIALNLISAMADALKVQLAGPVIYQKDKVRRERVGLSTSPQCKDILNCSRLIKESMLIWWIVIVIIVSVIMILPYYFS</sequence>
<feature type="transmembrane region" description="Helical" evidence="9">
    <location>
        <begin position="158"/>
        <end position="185"/>
    </location>
</feature>
<reference evidence="10 11" key="1">
    <citation type="submission" date="2024-06" db="EMBL/GenBank/DDBJ databases">
        <authorList>
            <person name="Chen R.Y."/>
        </authorList>
    </citation>
    <scope>NUCLEOTIDE SEQUENCE [LARGE SCALE GENOMIC DNA]</scope>
    <source>
        <strain evidence="10 11">D2</strain>
    </source>
</reference>
<dbReference type="Pfam" id="PF03186">
    <property type="entry name" value="CobD_Cbib"/>
    <property type="match status" value="1"/>
</dbReference>
<proteinExistence type="inferred from homology"/>
<evidence type="ECO:0000256" key="4">
    <source>
        <dbReference type="ARBA" id="ARBA00022475"/>
    </source>
</evidence>
<evidence type="ECO:0000256" key="6">
    <source>
        <dbReference type="ARBA" id="ARBA00022692"/>
    </source>
</evidence>
<keyword evidence="7 9" id="KW-1133">Transmembrane helix</keyword>
<comment type="pathway">
    <text evidence="2">Cofactor biosynthesis; adenosylcobalamin biosynthesis.</text>
</comment>
<comment type="subcellular location">
    <subcellularLocation>
        <location evidence="1">Cell membrane</location>
        <topology evidence="1">Multi-pass membrane protein</topology>
    </subcellularLocation>
</comment>
<comment type="similarity">
    <text evidence="3">Belongs to the CobD/CbiB family.</text>
</comment>
<comment type="caution">
    <text evidence="10">The sequence shown here is derived from an EMBL/GenBank/DDBJ whole genome shotgun (WGS) entry which is preliminary data.</text>
</comment>
<evidence type="ECO:0000256" key="1">
    <source>
        <dbReference type="ARBA" id="ARBA00004651"/>
    </source>
</evidence>
<evidence type="ECO:0000256" key="8">
    <source>
        <dbReference type="ARBA" id="ARBA00023136"/>
    </source>
</evidence>
<dbReference type="Proteomes" id="UP001467690">
    <property type="component" value="Unassembled WGS sequence"/>
</dbReference>
<feature type="transmembrane region" description="Helical" evidence="9">
    <location>
        <begin position="6"/>
        <end position="26"/>
    </location>
</feature>
<keyword evidence="11" id="KW-1185">Reference proteome</keyword>
<evidence type="ECO:0000313" key="11">
    <source>
        <dbReference type="Proteomes" id="UP001467690"/>
    </source>
</evidence>
<protein>
    <submittedName>
        <fullName evidence="10">Cobalamin biosynthesis protein</fullName>
    </submittedName>
</protein>
<feature type="transmembrane region" description="Helical" evidence="9">
    <location>
        <begin position="206"/>
        <end position="223"/>
    </location>
</feature>
<evidence type="ECO:0000256" key="7">
    <source>
        <dbReference type="ARBA" id="ARBA00022989"/>
    </source>
</evidence>
<evidence type="ECO:0000256" key="5">
    <source>
        <dbReference type="ARBA" id="ARBA00022573"/>
    </source>
</evidence>
<keyword evidence="8 9" id="KW-0472">Membrane</keyword>
<dbReference type="InterPro" id="IPR004485">
    <property type="entry name" value="Cobalamin_biosynth_CobD/CbiB"/>
</dbReference>
<keyword evidence="6 9" id="KW-0812">Transmembrane</keyword>
<evidence type="ECO:0000256" key="2">
    <source>
        <dbReference type="ARBA" id="ARBA00004953"/>
    </source>
</evidence>
<feature type="transmembrane region" description="Helical" evidence="9">
    <location>
        <begin position="243"/>
        <end position="265"/>
    </location>
</feature>
<dbReference type="RefSeq" id="WP_143870031.1">
    <property type="nucleotide sequence ID" value="NZ_CP041660.1"/>
</dbReference>
<dbReference type="EMBL" id="JBELOE010000255">
    <property type="protein sequence ID" value="MER2493191.1"/>
    <property type="molecule type" value="Genomic_DNA"/>
</dbReference>
<organism evidence="10 11">
    <name type="scientific">Catenovulum sediminis</name>
    <dbReference type="NCBI Taxonomy" id="1740262"/>
    <lineage>
        <taxon>Bacteria</taxon>
        <taxon>Pseudomonadati</taxon>
        <taxon>Pseudomonadota</taxon>
        <taxon>Gammaproteobacteria</taxon>
        <taxon>Alteromonadales</taxon>
        <taxon>Alteromonadaceae</taxon>
        <taxon>Catenovulum</taxon>
    </lineage>
</organism>
<evidence type="ECO:0000256" key="3">
    <source>
        <dbReference type="ARBA" id="ARBA00006263"/>
    </source>
</evidence>
<dbReference type="PANTHER" id="PTHR34308:SF1">
    <property type="entry name" value="COBALAMIN BIOSYNTHESIS PROTEIN CBIB"/>
    <property type="match status" value="1"/>
</dbReference>
<gene>
    <name evidence="10" type="ORF">ABS311_15015</name>
</gene>
<evidence type="ECO:0000256" key="9">
    <source>
        <dbReference type="SAM" id="Phobius"/>
    </source>
</evidence>
<keyword evidence="5" id="KW-0169">Cobalamin biosynthesis</keyword>
<evidence type="ECO:0000313" key="10">
    <source>
        <dbReference type="EMBL" id="MER2493191.1"/>
    </source>
</evidence>
<feature type="transmembrane region" description="Helical" evidence="9">
    <location>
        <begin position="60"/>
        <end position="83"/>
    </location>
</feature>
<feature type="transmembrane region" description="Helical" evidence="9">
    <location>
        <begin position="298"/>
        <end position="318"/>
    </location>
</feature>
<accession>A0ABV1RJS1</accession>
<keyword evidence="4" id="KW-1003">Cell membrane</keyword>
<name>A0ABV1RJS1_9ALTE</name>
<dbReference type="PANTHER" id="PTHR34308">
    <property type="entry name" value="COBALAMIN BIOSYNTHESIS PROTEIN CBIB"/>
    <property type="match status" value="1"/>
</dbReference>